<organism evidence="10 11">
    <name type="scientific">Mucisphaera calidilacus</name>
    <dbReference type="NCBI Taxonomy" id="2527982"/>
    <lineage>
        <taxon>Bacteria</taxon>
        <taxon>Pseudomonadati</taxon>
        <taxon>Planctomycetota</taxon>
        <taxon>Phycisphaerae</taxon>
        <taxon>Phycisphaerales</taxon>
        <taxon>Phycisphaeraceae</taxon>
        <taxon>Mucisphaera</taxon>
    </lineage>
</organism>
<dbReference type="InterPro" id="IPR011032">
    <property type="entry name" value="GroES-like_sf"/>
</dbReference>
<name>A0A518BTV3_9BACT</name>
<evidence type="ECO:0000256" key="8">
    <source>
        <dbReference type="RuleBase" id="RU361277"/>
    </source>
</evidence>
<dbReference type="Pfam" id="PF00107">
    <property type="entry name" value="ADH_zinc_N"/>
    <property type="match status" value="1"/>
</dbReference>
<dbReference type="GO" id="GO:0008106">
    <property type="term" value="F:alcohol dehydrogenase (NADP+) activity"/>
    <property type="evidence" value="ECO:0007669"/>
    <property type="project" value="UniProtKB-EC"/>
</dbReference>
<evidence type="ECO:0000313" key="10">
    <source>
        <dbReference type="EMBL" id="QDU70403.1"/>
    </source>
</evidence>
<dbReference type="RefSeq" id="WP_145444474.1">
    <property type="nucleotide sequence ID" value="NZ_CP036280.1"/>
</dbReference>
<dbReference type="AlphaFoldDB" id="A0A518BTV3"/>
<evidence type="ECO:0000313" key="11">
    <source>
        <dbReference type="Proteomes" id="UP000320386"/>
    </source>
</evidence>
<evidence type="ECO:0000256" key="7">
    <source>
        <dbReference type="ARBA" id="ARBA00024074"/>
    </source>
</evidence>
<evidence type="ECO:0000256" key="6">
    <source>
        <dbReference type="ARBA" id="ARBA00023002"/>
    </source>
</evidence>
<dbReference type="GO" id="GO:0008270">
    <property type="term" value="F:zinc ion binding"/>
    <property type="evidence" value="ECO:0007669"/>
    <property type="project" value="InterPro"/>
</dbReference>
<dbReference type="PROSITE" id="PS00059">
    <property type="entry name" value="ADH_ZINC"/>
    <property type="match status" value="1"/>
</dbReference>
<evidence type="ECO:0000259" key="9">
    <source>
        <dbReference type="SMART" id="SM00829"/>
    </source>
</evidence>
<evidence type="ECO:0000256" key="4">
    <source>
        <dbReference type="ARBA" id="ARBA00022833"/>
    </source>
</evidence>
<dbReference type="SUPFAM" id="SSF51735">
    <property type="entry name" value="NAD(P)-binding Rossmann-fold domains"/>
    <property type="match status" value="1"/>
</dbReference>
<dbReference type="EC" id="1.1.1.2" evidence="7"/>
<dbReference type="PANTHER" id="PTHR42683">
    <property type="entry name" value="ALDEHYDE REDUCTASE"/>
    <property type="match status" value="1"/>
</dbReference>
<dbReference type="InterPro" id="IPR020843">
    <property type="entry name" value="ER"/>
</dbReference>
<feature type="domain" description="Enoyl reductase (ER)" evidence="9">
    <location>
        <begin position="12"/>
        <end position="330"/>
    </location>
</feature>
<evidence type="ECO:0000256" key="5">
    <source>
        <dbReference type="ARBA" id="ARBA00022857"/>
    </source>
</evidence>
<accession>A0A518BTV3</accession>
<dbReference type="FunFam" id="3.90.180.10:FF:000018">
    <property type="entry name" value="NAD(P)-dependent alcohol dehydrogenase"/>
    <property type="match status" value="1"/>
</dbReference>
<reference evidence="10 11" key="1">
    <citation type="submission" date="2019-02" db="EMBL/GenBank/DDBJ databases">
        <title>Deep-cultivation of Planctomycetes and their phenomic and genomic characterization uncovers novel biology.</title>
        <authorList>
            <person name="Wiegand S."/>
            <person name="Jogler M."/>
            <person name="Boedeker C."/>
            <person name="Pinto D."/>
            <person name="Vollmers J."/>
            <person name="Rivas-Marin E."/>
            <person name="Kohn T."/>
            <person name="Peeters S.H."/>
            <person name="Heuer A."/>
            <person name="Rast P."/>
            <person name="Oberbeckmann S."/>
            <person name="Bunk B."/>
            <person name="Jeske O."/>
            <person name="Meyerdierks A."/>
            <person name="Storesund J.E."/>
            <person name="Kallscheuer N."/>
            <person name="Luecker S."/>
            <person name="Lage O.M."/>
            <person name="Pohl T."/>
            <person name="Merkel B.J."/>
            <person name="Hornburger P."/>
            <person name="Mueller R.-W."/>
            <person name="Bruemmer F."/>
            <person name="Labrenz M."/>
            <person name="Spormann A.M."/>
            <person name="Op den Camp H."/>
            <person name="Overmann J."/>
            <person name="Amann R."/>
            <person name="Jetten M.S.M."/>
            <person name="Mascher T."/>
            <person name="Medema M.H."/>
            <person name="Devos D.P."/>
            <person name="Kaster A.-K."/>
            <person name="Ovreas L."/>
            <person name="Rohde M."/>
            <person name="Galperin M.Y."/>
            <person name="Jogler C."/>
        </authorList>
    </citation>
    <scope>NUCLEOTIDE SEQUENCE [LARGE SCALE GENOMIC DNA]</scope>
    <source>
        <strain evidence="10 11">Pan265</strain>
    </source>
</reference>
<dbReference type="InterPro" id="IPR013149">
    <property type="entry name" value="ADH-like_C"/>
</dbReference>
<evidence type="ECO:0000256" key="2">
    <source>
        <dbReference type="ARBA" id="ARBA00008072"/>
    </source>
</evidence>
<dbReference type="InterPro" id="IPR013154">
    <property type="entry name" value="ADH-like_N"/>
</dbReference>
<keyword evidence="11" id="KW-1185">Reference proteome</keyword>
<dbReference type="InterPro" id="IPR002328">
    <property type="entry name" value="ADH_Zn_CS"/>
</dbReference>
<dbReference type="KEGG" id="mcad:Pan265_02300"/>
<dbReference type="EMBL" id="CP036280">
    <property type="protein sequence ID" value="QDU70403.1"/>
    <property type="molecule type" value="Genomic_DNA"/>
</dbReference>
<dbReference type="Proteomes" id="UP000320386">
    <property type="component" value="Chromosome"/>
</dbReference>
<evidence type="ECO:0000256" key="3">
    <source>
        <dbReference type="ARBA" id="ARBA00022723"/>
    </source>
</evidence>
<gene>
    <name evidence="10" type="primary">ahr</name>
    <name evidence="10" type="ORF">Pan265_02300</name>
</gene>
<keyword evidence="5" id="KW-0521">NADP</keyword>
<dbReference type="InterPro" id="IPR047109">
    <property type="entry name" value="CAD-like"/>
</dbReference>
<dbReference type="CDD" id="cd05283">
    <property type="entry name" value="CAD1"/>
    <property type="match status" value="1"/>
</dbReference>
<dbReference type="OrthoDB" id="9806940at2"/>
<dbReference type="SUPFAM" id="SSF50129">
    <property type="entry name" value="GroES-like"/>
    <property type="match status" value="1"/>
</dbReference>
<dbReference type="Pfam" id="PF08240">
    <property type="entry name" value="ADH_N"/>
    <property type="match status" value="1"/>
</dbReference>
<comment type="similarity">
    <text evidence="2 8">Belongs to the zinc-containing alcohol dehydrogenase family.</text>
</comment>
<keyword evidence="3 8" id="KW-0479">Metal-binding</keyword>
<keyword evidence="6 10" id="KW-0560">Oxidoreductase</keyword>
<sequence length="332" mass="35120">MFKAYAAAEAGGAFEAFEYDPGELKAGEVELEVISSGICHSDLSMVNNDWGMTTYPFVGGHEVIGKIVAVGDAVEHLSVGQVAGLGWFSNACMHCQQCMSGDHNLCGSSEATIVGRHGGFADRVRGHANSVVPLPEGVDPMKAGPLFCGGITVFNPMVQFDVRPTDRVGVIGIGGLGHLALQFLSKWGCEVTAFTSSESKAEEARGLGAHHIANSRDPESFKSIAGSLDFVISTVNVSLDWPSYLETLSPKGRLHVVGAAPDVTLPVFPMILGQKSLGGSPVGSPSVIATMLDFAARHGIEPMTERYPMAEINEAFEKLRSGSPRYRLVLAA</sequence>
<dbReference type="InterPro" id="IPR036291">
    <property type="entry name" value="NAD(P)-bd_dom_sf"/>
</dbReference>
<protein>
    <recommendedName>
        <fullName evidence="7">alcohol dehydrogenase (NADP(+))</fullName>
        <ecNumber evidence="7">1.1.1.2</ecNumber>
    </recommendedName>
</protein>
<dbReference type="SMART" id="SM00829">
    <property type="entry name" value="PKS_ER"/>
    <property type="match status" value="1"/>
</dbReference>
<keyword evidence="4 8" id="KW-0862">Zinc</keyword>
<comment type="cofactor">
    <cofactor evidence="1 8">
        <name>Zn(2+)</name>
        <dbReference type="ChEBI" id="CHEBI:29105"/>
    </cofactor>
</comment>
<evidence type="ECO:0000256" key="1">
    <source>
        <dbReference type="ARBA" id="ARBA00001947"/>
    </source>
</evidence>
<proteinExistence type="inferred from homology"/>
<dbReference type="Gene3D" id="3.40.50.720">
    <property type="entry name" value="NAD(P)-binding Rossmann-like Domain"/>
    <property type="match status" value="1"/>
</dbReference>
<dbReference type="Gene3D" id="3.90.180.10">
    <property type="entry name" value="Medium-chain alcohol dehydrogenases, catalytic domain"/>
    <property type="match status" value="1"/>
</dbReference>
<dbReference type="FunFam" id="3.40.50.720:FF:000022">
    <property type="entry name" value="Cinnamyl alcohol dehydrogenase"/>
    <property type="match status" value="1"/>
</dbReference>